<feature type="domain" description="LEM" evidence="3">
    <location>
        <begin position="8"/>
        <end position="52"/>
    </location>
</feature>
<dbReference type="PANTHER" id="PTHR12019">
    <property type="entry name" value="LAMINA-ASSOCIATED POLYPEPTIDE THYMOPOIETIN"/>
    <property type="match status" value="1"/>
</dbReference>
<dbReference type="SMART" id="SM00540">
    <property type="entry name" value="LEM"/>
    <property type="match status" value="1"/>
</dbReference>
<feature type="region of interest" description="Disordered" evidence="1">
    <location>
        <begin position="46"/>
        <end position="167"/>
    </location>
</feature>
<accession>A0A8S3ZUK4</accession>
<evidence type="ECO:0000313" key="4">
    <source>
        <dbReference type="EMBL" id="CAG5131195.1"/>
    </source>
</evidence>
<feature type="compositionally biased region" description="Low complexity" evidence="1">
    <location>
        <begin position="89"/>
        <end position="111"/>
    </location>
</feature>
<dbReference type="InterPro" id="IPR051656">
    <property type="entry name" value="LEM_domain"/>
</dbReference>
<dbReference type="SUPFAM" id="SSF63451">
    <property type="entry name" value="LEM domain"/>
    <property type="match status" value="1"/>
</dbReference>
<proteinExistence type="predicted"/>
<evidence type="ECO:0000259" key="3">
    <source>
        <dbReference type="PROSITE" id="PS50954"/>
    </source>
</evidence>
<dbReference type="FunFam" id="1.10.720.40:FF:000001">
    <property type="entry name" value="LEM domain containing 2, isoform CRA_a"/>
    <property type="match status" value="1"/>
</dbReference>
<dbReference type="PROSITE" id="PS50954">
    <property type="entry name" value="LEM"/>
    <property type="match status" value="1"/>
</dbReference>
<dbReference type="InterPro" id="IPR003887">
    <property type="entry name" value="LEM_dom"/>
</dbReference>
<dbReference type="OrthoDB" id="6363067at2759"/>
<evidence type="ECO:0000256" key="1">
    <source>
        <dbReference type="SAM" id="MobiDB-lite"/>
    </source>
</evidence>
<dbReference type="PANTHER" id="PTHR12019:SF9">
    <property type="entry name" value="THYMOPOIETIN"/>
    <property type="match status" value="1"/>
</dbReference>
<dbReference type="CDD" id="cd12940">
    <property type="entry name" value="LEM_LAP2_LEMD1"/>
    <property type="match status" value="1"/>
</dbReference>
<evidence type="ECO:0000313" key="5">
    <source>
        <dbReference type="Proteomes" id="UP000678393"/>
    </source>
</evidence>
<dbReference type="Proteomes" id="UP000678393">
    <property type="component" value="Unassembled WGS sequence"/>
</dbReference>
<organism evidence="4 5">
    <name type="scientific">Candidula unifasciata</name>
    <dbReference type="NCBI Taxonomy" id="100452"/>
    <lineage>
        <taxon>Eukaryota</taxon>
        <taxon>Metazoa</taxon>
        <taxon>Spiralia</taxon>
        <taxon>Lophotrochozoa</taxon>
        <taxon>Mollusca</taxon>
        <taxon>Gastropoda</taxon>
        <taxon>Heterobranchia</taxon>
        <taxon>Euthyneura</taxon>
        <taxon>Panpulmonata</taxon>
        <taxon>Eupulmonata</taxon>
        <taxon>Stylommatophora</taxon>
        <taxon>Helicina</taxon>
        <taxon>Helicoidea</taxon>
        <taxon>Geomitridae</taxon>
        <taxon>Candidula</taxon>
    </lineage>
</organism>
<sequence>MPPTGQPTIDFSNISDEDLSQMLKDYGVSVGPINAATRKTYERRLVQLKTGKLPPSSQTPVDDDDEEVQVRQPEPQRRQTSNLSDSTQSYASSLRDSNYSSSSSKSYVSSVRDSDFSASRSFPYSERHTDLSPDVRSRSSLPADRRTPSSYAPSSLYSTPVKGPTATKVSKEKGIPLWLKLVAVAIVVILIYLIYINMEPAAVNNIPEIQNKMEV</sequence>
<evidence type="ECO:0000256" key="2">
    <source>
        <dbReference type="SAM" id="Phobius"/>
    </source>
</evidence>
<dbReference type="AlphaFoldDB" id="A0A8S3ZUK4"/>
<feature type="compositionally biased region" description="Polar residues" evidence="1">
    <location>
        <begin position="148"/>
        <end position="158"/>
    </location>
</feature>
<keyword evidence="2" id="KW-1133">Transmembrane helix</keyword>
<keyword evidence="5" id="KW-1185">Reference proteome</keyword>
<feature type="transmembrane region" description="Helical" evidence="2">
    <location>
        <begin position="177"/>
        <end position="195"/>
    </location>
</feature>
<name>A0A8S3ZUK4_9EUPU</name>
<dbReference type="InterPro" id="IPR011015">
    <property type="entry name" value="LEM/LEM-like_dom_sf"/>
</dbReference>
<protein>
    <recommendedName>
        <fullName evidence="3">LEM domain-containing protein</fullName>
    </recommendedName>
</protein>
<dbReference type="EMBL" id="CAJHNH020004513">
    <property type="protein sequence ID" value="CAG5131195.1"/>
    <property type="molecule type" value="Genomic_DNA"/>
</dbReference>
<dbReference type="Gene3D" id="1.10.720.40">
    <property type="match status" value="1"/>
</dbReference>
<feature type="compositionally biased region" description="Basic and acidic residues" evidence="1">
    <location>
        <begin position="125"/>
        <end position="147"/>
    </location>
</feature>
<keyword evidence="2" id="KW-0472">Membrane</keyword>
<dbReference type="Pfam" id="PF03020">
    <property type="entry name" value="LEM"/>
    <property type="match status" value="1"/>
</dbReference>
<keyword evidence="2" id="KW-0812">Transmembrane</keyword>
<comment type="caution">
    <text evidence="4">The sequence shown here is derived from an EMBL/GenBank/DDBJ whole genome shotgun (WGS) entry which is preliminary data.</text>
</comment>
<gene>
    <name evidence="4" type="ORF">CUNI_LOCUS16753</name>
</gene>
<reference evidence="4" key="1">
    <citation type="submission" date="2021-04" db="EMBL/GenBank/DDBJ databases">
        <authorList>
            <consortium name="Molecular Ecology Group"/>
        </authorList>
    </citation>
    <scope>NUCLEOTIDE SEQUENCE</scope>
</reference>